<evidence type="ECO:0000256" key="2">
    <source>
        <dbReference type="ARBA" id="ARBA00023319"/>
    </source>
</evidence>
<dbReference type="InterPro" id="IPR003599">
    <property type="entry name" value="Ig_sub"/>
</dbReference>
<feature type="domain" description="Fibronectin type-III" evidence="5">
    <location>
        <begin position="722"/>
        <end position="816"/>
    </location>
</feature>
<feature type="domain" description="Fibronectin type-III" evidence="5">
    <location>
        <begin position="2203"/>
        <end position="2297"/>
    </location>
</feature>
<dbReference type="OrthoDB" id="504170at2759"/>
<feature type="compositionally biased region" description="Polar residues" evidence="3">
    <location>
        <begin position="2686"/>
        <end position="2702"/>
    </location>
</feature>
<dbReference type="SUPFAM" id="SSF48726">
    <property type="entry name" value="Immunoglobulin"/>
    <property type="match status" value="12"/>
</dbReference>
<dbReference type="Gene3D" id="2.60.40.10">
    <property type="entry name" value="Immunoglobulins"/>
    <property type="match status" value="19"/>
</dbReference>
<dbReference type="InterPro" id="IPR036116">
    <property type="entry name" value="FN3_sf"/>
</dbReference>
<dbReference type="CDD" id="cd00063">
    <property type="entry name" value="FN3"/>
    <property type="match status" value="7"/>
</dbReference>
<feature type="domain" description="Ig-like" evidence="4">
    <location>
        <begin position="538"/>
        <end position="626"/>
    </location>
</feature>
<feature type="region of interest" description="Disordered" evidence="3">
    <location>
        <begin position="1"/>
        <end position="50"/>
    </location>
</feature>
<feature type="domain" description="Fibronectin type-III" evidence="5">
    <location>
        <begin position="1534"/>
        <end position="1628"/>
    </location>
</feature>
<dbReference type="Pfam" id="PF07679">
    <property type="entry name" value="I-set"/>
    <property type="match status" value="8"/>
</dbReference>
<feature type="region of interest" description="Disordered" evidence="3">
    <location>
        <begin position="2429"/>
        <end position="2708"/>
    </location>
</feature>
<evidence type="ECO:0008006" key="8">
    <source>
        <dbReference type="Google" id="ProtNLM"/>
    </source>
</evidence>
<dbReference type="SMART" id="SM00060">
    <property type="entry name" value="FN3"/>
    <property type="match status" value="7"/>
</dbReference>
<feature type="compositionally biased region" description="Basic and acidic residues" evidence="3">
    <location>
        <begin position="960"/>
        <end position="1000"/>
    </location>
</feature>
<dbReference type="KEGG" id="nai:NECAME_13905"/>
<dbReference type="PROSITE" id="PS50835">
    <property type="entry name" value="IG_LIKE"/>
    <property type="match status" value="6"/>
</dbReference>
<dbReference type="CDD" id="cd00096">
    <property type="entry name" value="Ig"/>
    <property type="match status" value="1"/>
</dbReference>
<evidence type="ECO:0000256" key="3">
    <source>
        <dbReference type="SAM" id="MobiDB-lite"/>
    </source>
</evidence>
<sequence>MLPKRQLIKQDDGKKRKKKKRKSAKRDKVEIKVTPSDEHDDDHIQRRAPSKTENLEVNFSRKRTLSGTSEICVEIDIEAGEESAKTDALVDLNFYDFDENSLSVASCEEEDIEVDVLLDSITEEDGIDAYGLTSAAQEIATTVQMPSADTSVSRLIEEFKSLSKEEVDVCISAVQNKEFVEKSIRAEEVGEVSQQIIIHPQSTEWKHLKDVIFLSCTTKNTIEHASWFKNGMTVDSNEIISIENEGNESRITFEKFNPFYIGVYHVVVDGVGSQPAHISASVPPTIETEIPSTIVHRIGKPLDLQLSYTAYPAPQVKLKHKNGKVILIADIDQYEDSLSIRIKNLKKEDEGDISIFLSNEFGEAETSFTLQLVDTPLAPRNARAVKLTPTAVTLEWDSPENDDDEVLQYVVKRRIAESGRWRKIAKTPNKTYTCEELIPNEFYAFRIVAENEYGEGLPSNVVEVDTPLDDEEDQVKEEIDDRNSVAAVRPERMAESVEKVTETEEDEIVSFTVLSKRVDDVSGAMDQFMESALVLKREHIIVEHPKSQTVTNENEDCIFVCKLSRPAQNVQWFHNDKELWTQQPKMEIITDEKESRLVLHAVDKRDIGDYYVVVDETEKSDLAELSYKVVPTLTYEGPMDAIAAGKHFDFIVKFTGYPSPQFDMTLNGKDLKLLADVEIYDDFISFRVRNVKESGTITISARNEHGEDSLEISMQVIDVPSAPLDLQASDVGSSTATLSWKAPLFSNGSNIAEYCVERKSVEYSRWRTVARVPADKLTVTVTDLFPNDLYAFRVSAVNDVGQGHPSKVAEVETTEEIEEMYEEEITERVEFTERDGLPEEVREEETSVPSVSDKTTVETQIEEVVAVKIDETKVKPTEKLELEEEQKALSEQKEILEEEGEEKKETKEKGKKKKGAKAKPSQEEMLPKEEGEKRQEKGVTEEGERPKEIKEAEEVSLLVTEEKRKEESSDQKSLAKDEPAQGEAKKAKPKKKNEEKRGLLEEGDVPGEEKRPMQGADETPKEQQNELQEVGSEKKKKRIPKAIIIPDEISSKFGEPSTLHSETNITTKITAREGSAETMSPIKQPQSASITMKVDSASKIQSRTATPSGEATEFTFKQRSQTPEGKKEDTAATVKLKNEGVDRTGLPPKPGGEAASPKPKEETKKKKKEEKSEEKPKREDMVESVALEEQPETRGKPERKSRKQVVQGTIPEGEAVDALSGDSSPRESEAVSIKTSRKSSGASSVDSYTISRRRMRKGGFLSTPGAEVVVLRGDSVKFECELVNESEEVEWFINDKSFAADARASEESKGPLRILVIQDLSPADTGMTVEVRLGDNVATSKVIVEDTLAEITKRLERRSTGKEGENVVLSIELNHEAKEIAWFKDEKPISNTEKVTTESEGTYCRLTIKRADYSDAGQYTVVADGSKSYTNLQILGKPKIKRDEKEIIEVERDENIVFNIPFECHEEPNVSCLFNGSVLCEDAKTLIDVHENVVRFCKKHVTKVDSGEYTIRLFNENGEESVSVPVLVKDVPEKPSSISVTEIETEAITIAWNAPNDDGGQLITGYLIEKKEDGRRTFHKVAQVSGASRSYTVDELEMQTGYILRVSAVNKYGAGEPIETPVVTTGSPYKAPTITDAPVVSEITENTCVLTWEKPTEDGGSPIYGYDVYKKEDNGGWIKMNDEFLFQERFKVLDLLPNINYVFKIEAHNEAGFCSASNVESEPLLISPILGSGRPTSILPIPRITITGEDSVTVEWDVDDDEPSTEFIVSYKSESSSVQCHNNSCTIEGLKEGVSYVFKVAPRNEVGVGNFSEESQPIKVIPSVAPVIIKPIRNTTIPKKRSLHLECHANAEPAPEYIWYKDGKEIIPQNANTEIVNEGYMSFLIIHSVESCDAGVYKCEVENQFGKTSCSATVSVTDVRCHFESSFSEYTEVIEGQEIKLECTLSDEDGVVEWYKDGKILAADDRISILSDDKIRMLRITSVKEGDSGIYRCQTSDGRSRTEGELLIKEEEPHISVGPQDNIIKEFGIPVELRCELTKPANRVLWFKNGKEIWPQTNKYAIVMEDCVSTLKILNFDKSDIGEYYAALNEKDASAPAHLNLEVAPEIKILENIGENVVVHAHTEFDFHVEADGHPQPTVNILHNNSRVQSGPKVEVEEYENTFSVRMRDVTRDEIGTISITAENCAGVAHKEFHLDVIDVPSEPLELKATNTTQQSTTLSWKVPTETNGAPITGFIIERKAVDSSRWRTIGKTNARTLKFEAVDLLTMQVYGFRVIAVNEAGEGPPCHPVDVLISEEETESDGTSSVSLNKPDAPTAELEGKKAVISWNPIEDAILYRLEQKHDFGEWEEVATIHETSFVNSLEKDGSYTYRVIATNSFSESNPSEESIPISLVSETKGIDKDELDDQQKQVIDGMLDDKEETVADGLPGLKASEASDKAGDEAVKDGEPPRGVEEMRKEEEKIMDGEVPEDQKASKKEQKTPKKKGKVQKKEKPAQTADEGSKVDDVSEGQKVKDASETADHQEKIEEAAPKVKKEEKDDKALEKQEKSKLDGTAPEKIDKEEDGVAEKLDVTKKDQSDEQQKEDKGAVGPKKDKADKDKKKGKDAEKLDVTKKVEADRKKEEDEAAEKLDGIQADDKVPEDKKEVKKKEVSPEKADEKKKEATKKKKEKKVPEAKVKDVVENGEQPSDSDSVTASQASEIQQEKLIQEPKKSDLILKPNKEIVEVKTGRSFELTVDANNDVKFEWTRDGHSLDSTYSIKDTKTRSTVHVKSASSENAGKYECKGTAADGDTAIVWITVKIPAAPIIELESKVVEVKVGETATLFANILGATDIKCVWKKDGKPIKVKDCNSRPML</sequence>
<dbReference type="STRING" id="51031.W2SS28"/>
<reference evidence="7" key="1">
    <citation type="journal article" date="2014" name="Nat. Genet.">
        <title>Genome of the human hookworm Necator americanus.</title>
        <authorList>
            <person name="Tang Y.T."/>
            <person name="Gao X."/>
            <person name="Rosa B.A."/>
            <person name="Abubucker S."/>
            <person name="Hallsworth-Pepin K."/>
            <person name="Martin J."/>
            <person name="Tyagi R."/>
            <person name="Heizer E."/>
            <person name="Zhang X."/>
            <person name="Bhonagiri-Palsikar V."/>
            <person name="Minx P."/>
            <person name="Warren W.C."/>
            <person name="Wang Q."/>
            <person name="Zhan B."/>
            <person name="Hotez P.J."/>
            <person name="Sternberg P.W."/>
            <person name="Dougall A."/>
            <person name="Gaze S.T."/>
            <person name="Mulvenna J."/>
            <person name="Sotillo J."/>
            <person name="Ranganathan S."/>
            <person name="Rabelo E.M."/>
            <person name="Wilson R.K."/>
            <person name="Felgner P.L."/>
            <person name="Bethony J."/>
            <person name="Hawdon J.M."/>
            <person name="Gasser R.B."/>
            <person name="Loukas A."/>
            <person name="Mitreva M."/>
        </authorList>
    </citation>
    <scope>NUCLEOTIDE SEQUENCE [LARGE SCALE GENOMIC DNA]</scope>
</reference>
<feature type="domain" description="Ig-like" evidence="4">
    <location>
        <begin position="1925"/>
        <end position="2009"/>
    </location>
</feature>
<feature type="compositionally biased region" description="Basic and acidic residues" evidence="3">
    <location>
        <begin position="884"/>
        <end position="908"/>
    </location>
</feature>
<dbReference type="InterPro" id="IPR036179">
    <property type="entry name" value="Ig-like_dom_sf"/>
</dbReference>
<dbReference type="InterPro" id="IPR003961">
    <property type="entry name" value="FN3_dom"/>
</dbReference>
<feature type="domain" description="Fibronectin type-III" evidence="5">
    <location>
        <begin position="378"/>
        <end position="469"/>
    </location>
</feature>
<feature type="domain" description="Ig-like" evidence="4">
    <location>
        <begin position="2013"/>
        <end position="2102"/>
    </location>
</feature>
<feature type="compositionally biased region" description="Polar residues" evidence="3">
    <location>
        <begin position="1098"/>
        <end position="1123"/>
    </location>
</feature>
<feature type="compositionally biased region" description="Polar residues" evidence="3">
    <location>
        <begin position="1077"/>
        <end position="1090"/>
    </location>
</feature>
<feature type="region of interest" description="Disordered" evidence="3">
    <location>
        <begin position="833"/>
        <end position="855"/>
    </location>
</feature>
<dbReference type="FunFam" id="2.60.40.10:FF:000107">
    <property type="entry name" value="Myosin, light chain kinase a"/>
    <property type="match status" value="1"/>
</dbReference>
<feature type="compositionally biased region" description="Basic and acidic residues" evidence="3">
    <location>
        <begin position="1007"/>
        <end position="1024"/>
    </location>
</feature>
<keyword evidence="2" id="KW-0393">Immunoglobulin domain</keyword>
<dbReference type="SUPFAM" id="SSF49265">
    <property type="entry name" value="Fibronectin type III"/>
    <property type="match status" value="5"/>
</dbReference>
<dbReference type="Proteomes" id="UP000053676">
    <property type="component" value="Unassembled WGS sequence"/>
</dbReference>
<dbReference type="OMA" id="ANDEMIF"/>
<feature type="region of interest" description="Disordered" evidence="3">
    <location>
        <begin position="884"/>
        <end position="1249"/>
    </location>
</feature>
<feature type="compositionally biased region" description="Basic and acidic residues" evidence="3">
    <location>
        <begin position="2490"/>
        <end position="2662"/>
    </location>
</feature>
<feature type="domain" description="Fibronectin type-III" evidence="5">
    <location>
        <begin position="1634"/>
        <end position="1732"/>
    </location>
</feature>
<feature type="domain" description="Fibronectin type-III" evidence="5">
    <location>
        <begin position="2311"/>
        <end position="2397"/>
    </location>
</feature>
<feature type="compositionally biased region" description="Basic and acidic residues" evidence="3">
    <location>
        <begin position="1124"/>
        <end position="1142"/>
    </location>
</feature>
<proteinExistence type="predicted"/>
<name>W2SS28_NECAM</name>
<feature type="compositionally biased region" description="Basic and acidic residues" evidence="3">
    <location>
        <begin position="26"/>
        <end position="45"/>
    </location>
</feature>
<dbReference type="InterPro" id="IPR013098">
    <property type="entry name" value="Ig_I-set"/>
</dbReference>
<feature type="compositionally biased region" description="Basic and acidic residues" evidence="3">
    <location>
        <begin position="1158"/>
        <end position="1181"/>
    </location>
</feature>
<dbReference type="FunFam" id="2.60.40.10:FF:000056">
    <property type="entry name" value="twitchin isoform X4"/>
    <property type="match status" value="1"/>
</dbReference>
<dbReference type="GO" id="GO:0030017">
    <property type="term" value="C:sarcomere"/>
    <property type="evidence" value="ECO:0007669"/>
    <property type="project" value="UniProtKB-ARBA"/>
</dbReference>
<keyword evidence="1" id="KW-0677">Repeat</keyword>
<dbReference type="PANTHER" id="PTHR14340:SF9">
    <property type="entry name" value="FIBRONECTIN TYPE-III DOMAIN-CONTAINING PROTEIN"/>
    <property type="match status" value="1"/>
</dbReference>
<feature type="compositionally biased region" description="Basic and acidic residues" evidence="3">
    <location>
        <begin position="2435"/>
        <end position="2482"/>
    </location>
</feature>
<dbReference type="InterPro" id="IPR003598">
    <property type="entry name" value="Ig_sub2"/>
</dbReference>
<feature type="compositionally biased region" description="Basic and acidic residues" evidence="3">
    <location>
        <begin position="920"/>
        <end position="953"/>
    </location>
</feature>
<evidence type="ECO:0000313" key="7">
    <source>
        <dbReference type="Proteomes" id="UP000053676"/>
    </source>
</evidence>
<evidence type="ECO:0000256" key="1">
    <source>
        <dbReference type="ARBA" id="ARBA00022737"/>
    </source>
</evidence>
<dbReference type="PRINTS" id="PR00014">
    <property type="entry name" value="FNTYPEIII"/>
</dbReference>
<feature type="compositionally biased region" description="Polar residues" evidence="3">
    <location>
        <begin position="1058"/>
        <end position="1069"/>
    </location>
</feature>
<feature type="compositionally biased region" description="Polar residues" evidence="3">
    <location>
        <begin position="1238"/>
        <end position="1249"/>
    </location>
</feature>
<dbReference type="InterPro" id="IPR007110">
    <property type="entry name" value="Ig-like_dom"/>
</dbReference>
<protein>
    <recommendedName>
        <fullName evidence="8">Fibronectin type III domain protein</fullName>
    </recommendedName>
</protein>
<dbReference type="SMART" id="SM00409">
    <property type="entry name" value="IG"/>
    <property type="match status" value="10"/>
</dbReference>
<gene>
    <name evidence="6" type="ORF">NECAME_13905</name>
</gene>
<accession>W2SS28</accession>
<feature type="domain" description="Ig-like" evidence="4">
    <location>
        <begin position="2711"/>
        <end position="2784"/>
    </location>
</feature>
<feature type="compositionally biased region" description="Basic residues" evidence="3">
    <location>
        <begin position="15"/>
        <end position="25"/>
    </location>
</feature>
<feature type="domain" description="Ig-like" evidence="4">
    <location>
        <begin position="1349"/>
        <end position="1433"/>
    </location>
</feature>
<organism evidence="6 7">
    <name type="scientific">Necator americanus</name>
    <name type="common">Human hookworm</name>
    <dbReference type="NCBI Taxonomy" id="51031"/>
    <lineage>
        <taxon>Eukaryota</taxon>
        <taxon>Metazoa</taxon>
        <taxon>Ecdysozoa</taxon>
        <taxon>Nematoda</taxon>
        <taxon>Chromadorea</taxon>
        <taxon>Rhabditida</taxon>
        <taxon>Rhabditina</taxon>
        <taxon>Rhabditomorpha</taxon>
        <taxon>Strongyloidea</taxon>
        <taxon>Ancylostomatidae</taxon>
        <taxon>Bunostominae</taxon>
        <taxon>Necator</taxon>
    </lineage>
</organism>
<evidence type="ECO:0000313" key="6">
    <source>
        <dbReference type="EMBL" id="ETN72288.1"/>
    </source>
</evidence>
<dbReference type="InterPro" id="IPR013783">
    <property type="entry name" value="Ig-like_fold"/>
</dbReference>
<dbReference type="PANTHER" id="PTHR14340">
    <property type="entry name" value="MICROFIBRIL-ASSOCIATED GLYCOPROTEIN 3"/>
    <property type="match status" value="1"/>
</dbReference>
<dbReference type="EMBL" id="KI664817">
    <property type="protein sequence ID" value="ETN72288.1"/>
    <property type="molecule type" value="Genomic_DNA"/>
</dbReference>
<feature type="domain" description="Ig-like" evidence="4">
    <location>
        <begin position="1822"/>
        <end position="1915"/>
    </location>
</feature>
<evidence type="ECO:0000259" key="5">
    <source>
        <dbReference type="PROSITE" id="PS50853"/>
    </source>
</evidence>
<feature type="compositionally biased region" description="Basic and acidic residues" evidence="3">
    <location>
        <begin position="2672"/>
        <end position="2682"/>
    </location>
</feature>
<evidence type="ECO:0000259" key="4">
    <source>
        <dbReference type="PROSITE" id="PS50835"/>
    </source>
</evidence>
<dbReference type="PROSITE" id="PS50853">
    <property type="entry name" value="FN3"/>
    <property type="match status" value="7"/>
</dbReference>
<dbReference type="SMART" id="SM00408">
    <property type="entry name" value="IGc2"/>
    <property type="match status" value="7"/>
</dbReference>
<keyword evidence="7" id="KW-1185">Reference proteome</keyword>
<feature type="domain" description="Fibronectin type-III" evidence="5">
    <location>
        <begin position="1734"/>
        <end position="1823"/>
    </location>
</feature>
<dbReference type="Pfam" id="PF00041">
    <property type="entry name" value="fn3"/>
    <property type="match status" value="6"/>
</dbReference>